<evidence type="ECO:0000256" key="1">
    <source>
        <dbReference type="ARBA" id="ARBA00022649"/>
    </source>
</evidence>
<dbReference type="KEGG" id="kol:Kole_1060"/>
<dbReference type="InterPro" id="IPR035093">
    <property type="entry name" value="RelE/ParE_toxin_dom_sf"/>
</dbReference>
<dbReference type="OrthoDB" id="428492at2"/>
<reference evidence="2 3" key="2">
    <citation type="journal article" date="2011" name="J. Bacteriol.">
        <title>Genome Sequence of Kosmotoga olearia Strain TBF 19.5.1, a Thermophilic Bacterium with a Wide Growth Temperature Range, Isolated from the Troll B Oil Platform in the North Sea.</title>
        <authorList>
            <person name="Swithers K.S."/>
            <person name="Dipippo J.L."/>
            <person name="Bruce D.C."/>
            <person name="Detter C."/>
            <person name="Tapia R."/>
            <person name="Han S."/>
            <person name="Goodwin L.A."/>
            <person name="Han J."/>
            <person name="Woyke T."/>
            <person name="Pitluck S."/>
            <person name="Pennacchio L."/>
            <person name="Nolan M."/>
            <person name="Mikhailova N."/>
            <person name="Land M.L."/>
            <person name="Nesbo C.L."/>
            <person name="Gogarten J.P."/>
            <person name="Noll K.M."/>
        </authorList>
    </citation>
    <scope>NUCLEOTIDE SEQUENCE [LARGE SCALE GENOMIC DNA]</scope>
    <source>
        <strain evidence="3">ATCC BAA-1733 / DSM 21960 / TBF 19.5.1</strain>
    </source>
</reference>
<dbReference type="eggNOG" id="COG2026">
    <property type="taxonomic scope" value="Bacteria"/>
</dbReference>
<name>C5CHK8_KOSOT</name>
<dbReference type="PANTHER" id="PTHR38813:SF1">
    <property type="entry name" value="TOXIN RELE1-RELATED"/>
    <property type="match status" value="1"/>
</dbReference>
<evidence type="ECO:0000313" key="2">
    <source>
        <dbReference type="EMBL" id="ACR79763.1"/>
    </source>
</evidence>
<organism evidence="2 3">
    <name type="scientific">Kosmotoga olearia (strain ATCC BAA-1733 / DSM 21960 / TBF 19.5.1)</name>
    <dbReference type="NCBI Taxonomy" id="521045"/>
    <lineage>
        <taxon>Bacteria</taxon>
        <taxon>Thermotogati</taxon>
        <taxon>Thermotogota</taxon>
        <taxon>Thermotogae</taxon>
        <taxon>Kosmotogales</taxon>
        <taxon>Kosmotogaceae</taxon>
        <taxon>Kosmotoga</taxon>
    </lineage>
</organism>
<dbReference type="InterPro" id="IPR007712">
    <property type="entry name" value="RelE/ParE_toxin"/>
</dbReference>
<dbReference type="HOGENOM" id="CLU_155761_6_0_0"/>
<dbReference type="Gene3D" id="3.30.2310.20">
    <property type="entry name" value="RelE-like"/>
    <property type="match status" value="1"/>
</dbReference>
<dbReference type="Pfam" id="PF05016">
    <property type="entry name" value="ParE_toxin"/>
    <property type="match status" value="1"/>
</dbReference>
<dbReference type="EMBL" id="CP001634">
    <property type="protein sequence ID" value="ACR79763.1"/>
    <property type="molecule type" value="Genomic_DNA"/>
</dbReference>
<sequence>MKTFLSKQAKKYLDKLPKNIREKIVSAIKNIPLGDVKPLKGKYRGFYRLRVSNHRILFKREDNTIYVYRIDVRGDVNK</sequence>
<dbReference type="STRING" id="521045.Kole_1060"/>
<dbReference type="PANTHER" id="PTHR38813">
    <property type="match status" value="1"/>
</dbReference>
<keyword evidence="1" id="KW-1277">Toxin-antitoxin system</keyword>
<dbReference type="SUPFAM" id="SSF143011">
    <property type="entry name" value="RelE-like"/>
    <property type="match status" value="1"/>
</dbReference>
<keyword evidence="3" id="KW-1185">Reference proteome</keyword>
<proteinExistence type="predicted"/>
<protein>
    <submittedName>
        <fullName evidence="2">Plasmid stabilization system</fullName>
    </submittedName>
</protein>
<dbReference type="Proteomes" id="UP000002382">
    <property type="component" value="Chromosome"/>
</dbReference>
<evidence type="ECO:0000313" key="3">
    <source>
        <dbReference type="Proteomes" id="UP000002382"/>
    </source>
</evidence>
<dbReference type="AlphaFoldDB" id="C5CHK8"/>
<gene>
    <name evidence="2" type="ordered locus">Kole_1060</name>
</gene>
<reference evidence="2 3" key="1">
    <citation type="submission" date="2009-06" db="EMBL/GenBank/DDBJ databases">
        <title>Complete sequence of Thermotogales bacterium TBF 19.5.1.</title>
        <authorList>
            <consortium name="US DOE Joint Genome Institute"/>
            <person name="Lucas S."/>
            <person name="Copeland A."/>
            <person name="Lapidus A."/>
            <person name="Glavina del Rio T."/>
            <person name="Tice H."/>
            <person name="Bruce D."/>
            <person name="Goodwin L."/>
            <person name="Pitluck S."/>
            <person name="Chertkov O."/>
            <person name="Brettin T."/>
            <person name="Detter J.C."/>
            <person name="Han C."/>
            <person name="Schmutz J."/>
            <person name="Larimer F."/>
            <person name="Land M."/>
            <person name="Hauser L."/>
            <person name="Kyrpides N."/>
            <person name="Ovchinnikova G."/>
            <person name="Noll K."/>
        </authorList>
    </citation>
    <scope>NUCLEOTIDE SEQUENCE [LARGE SCALE GENOMIC DNA]</scope>
    <source>
        <strain evidence="3">ATCC BAA-1733 / DSM 21960 / TBF 19.5.1</strain>
    </source>
</reference>
<accession>C5CHK8</accession>
<dbReference type="InterPro" id="IPR052747">
    <property type="entry name" value="TA_system_RelE_toxin"/>
</dbReference>
<dbReference type="RefSeq" id="WP_015868421.1">
    <property type="nucleotide sequence ID" value="NC_012785.1"/>
</dbReference>